<sequence length="333" mass="36967">MDKHNSRRTFISGAGSLVTAGVIGSTIAAGRKSTSGNEEGADIRGVSAEGNEDGLPIQASGKTIRKYRPNDDGFEVTEKFIAQGLSQRYGTNVVNFDPVQLPASRVPEEYRDPERPFTVSYPESAVIGTDEQHLQSESTIKSARSGGSTKTDSVSSSTVSTQTVTYDGPLYQYKSGSAAENENVSKRTAPINLNWTYDVGKSVSQIKSYMKDRGWTSCCAFYSQTRYVLDGDSSRVQDTNIYKEIDKTEQRHIRLYDVGASDSLNTEIVGQIHRDPYDHNQIGDKPWDFNFSRDVAKADWDGWGYNTSYHTESETEWEWDTHDGRIAVISDAE</sequence>
<gene>
    <name evidence="2" type="ORF">J2753_000733</name>
</gene>
<dbReference type="PROSITE" id="PS51318">
    <property type="entry name" value="TAT"/>
    <property type="match status" value="1"/>
</dbReference>
<dbReference type="Proteomes" id="UP000823736">
    <property type="component" value="Unassembled WGS sequence"/>
</dbReference>
<dbReference type="OrthoDB" id="306854at2157"/>
<evidence type="ECO:0000256" key="1">
    <source>
        <dbReference type="SAM" id="MobiDB-lite"/>
    </source>
</evidence>
<feature type="compositionally biased region" description="Polar residues" evidence="1">
    <location>
        <begin position="135"/>
        <end position="147"/>
    </location>
</feature>
<proteinExistence type="predicted"/>
<name>A0A8T4GV30_9EURY</name>
<feature type="region of interest" description="Disordered" evidence="1">
    <location>
        <begin position="28"/>
        <end position="66"/>
    </location>
</feature>
<dbReference type="InterPro" id="IPR006311">
    <property type="entry name" value="TAT_signal"/>
</dbReference>
<organism evidence="2 3">
    <name type="scientific">Halolamina salifodinae</name>
    <dbReference type="NCBI Taxonomy" id="1202767"/>
    <lineage>
        <taxon>Archaea</taxon>
        <taxon>Methanobacteriati</taxon>
        <taxon>Methanobacteriota</taxon>
        <taxon>Stenosarchaea group</taxon>
        <taxon>Halobacteria</taxon>
        <taxon>Halobacteriales</taxon>
        <taxon>Haloferacaceae</taxon>
    </lineage>
</organism>
<evidence type="ECO:0000313" key="2">
    <source>
        <dbReference type="EMBL" id="MBP1986260.1"/>
    </source>
</evidence>
<accession>A0A8T4GV30</accession>
<comment type="caution">
    <text evidence="2">The sequence shown here is derived from an EMBL/GenBank/DDBJ whole genome shotgun (WGS) entry which is preliminary data.</text>
</comment>
<keyword evidence="3" id="KW-1185">Reference proteome</keyword>
<dbReference type="AlphaFoldDB" id="A0A8T4GV30"/>
<dbReference type="RefSeq" id="WP_209490515.1">
    <property type="nucleotide sequence ID" value="NZ_JAGGLC010000001.1"/>
</dbReference>
<protein>
    <submittedName>
        <fullName evidence="2">Uncharacterized protein</fullName>
    </submittedName>
</protein>
<evidence type="ECO:0000313" key="3">
    <source>
        <dbReference type="Proteomes" id="UP000823736"/>
    </source>
</evidence>
<reference evidence="2" key="1">
    <citation type="submission" date="2021-03" db="EMBL/GenBank/DDBJ databases">
        <title>Genomic Encyclopedia of Type Strains, Phase IV (KMG-IV): sequencing the most valuable type-strain genomes for metagenomic binning, comparative biology and taxonomic classification.</title>
        <authorList>
            <person name="Goeker M."/>
        </authorList>
    </citation>
    <scope>NUCLEOTIDE SEQUENCE</scope>
    <source>
        <strain evidence="2">DSM 26232</strain>
    </source>
</reference>
<feature type="compositionally biased region" description="Low complexity" evidence="1">
    <location>
        <begin position="148"/>
        <end position="157"/>
    </location>
</feature>
<feature type="region of interest" description="Disordered" evidence="1">
    <location>
        <begin position="129"/>
        <end position="157"/>
    </location>
</feature>
<dbReference type="EMBL" id="JAGGLC010000001">
    <property type="protein sequence ID" value="MBP1986260.1"/>
    <property type="molecule type" value="Genomic_DNA"/>
</dbReference>